<gene>
    <name evidence="2" type="ORF">CYR75_08420</name>
</gene>
<name>A0A2K9MF67_9RHOB</name>
<keyword evidence="3" id="KW-1185">Reference proteome</keyword>
<dbReference type="Pfam" id="PF06082">
    <property type="entry name" value="YjbH"/>
    <property type="match status" value="1"/>
</dbReference>
<sequence>MHRPRFRPLLLTTTALLTASVTALGVPMTLSAQTLNSYGMPGAIDTPTAVAPAEGQFSADVSYSDYGRRVTTSFQVLPRLTTALRYSRIKGIDPNRDALYDRSFDIQFQVFEESGWRPSVAVGLRDFLGTGIYSSEYLVATKQVTPSIRVSGGIGWGRLAGAWRRTDYNDEGGKPKVEDWFSGPARPFASIEWQATDKLSVLAEYSNDDYEPESDADGTEPPDGRLNLGVNYRLGDTYQIGAYTIGGDTFGIRASVALNARQPQYPSGLEPAPAPVRPRPSPAADPDGWSGAWSADPTAQPAIQTALSTALAKEGQVLESMSLSANRAEIRIRNTRYPIQAEAIGRAARLMTRALPPSVETFVITSMKSGIATSSVELRRSDVEALENTAAARIAQRANILNAPQYPGDLLASPGIYPKFSWRLAPYGDIGLFDPDEPFRYELGAELSGRYEILPGLILKGRVRQRVISTQKKKAPKGYTIDEYLALDSDQRTAENNGVPRVRSDTRMFAGNGGPTVPELTLAWYAHPTPTTYTRVTAGMIERAFGGVSAEALWKPVDSRLALGAEVNRVRKRDFDSVLGFQDYEVTTGHVSAYYDFGNGIWGQVDVGKYLAGDKGATVSLNREFANGWRIGAYATKTNLSDEQYGEGSFDKGITMSVPLTWALGTPSTQRVTGDLRSLSRDGGSRLRVDGRLYETVRETHSGKLYEGWGRFWR</sequence>
<protein>
    <submittedName>
        <fullName evidence="2">YjbH domain-containing protein</fullName>
    </submittedName>
</protein>
<feature type="compositionally biased region" description="Pro residues" evidence="1">
    <location>
        <begin position="272"/>
        <end position="283"/>
    </location>
</feature>
<dbReference type="Proteomes" id="UP000234882">
    <property type="component" value="Chromosome"/>
</dbReference>
<organism evidence="2 3">
    <name type="scientific">Paracoccus jeotgali</name>
    <dbReference type="NCBI Taxonomy" id="2065379"/>
    <lineage>
        <taxon>Bacteria</taxon>
        <taxon>Pseudomonadati</taxon>
        <taxon>Pseudomonadota</taxon>
        <taxon>Alphaproteobacteria</taxon>
        <taxon>Rhodobacterales</taxon>
        <taxon>Paracoccaceae</taxon>
        <taxon>Paracoccus</taxon>
    </lineage>
</organism>
<accession>A0A2K9MF67</accession>
<proteinExistence type="predicted"/>
<dbReference type="KEGG" id="paru:CYR75_08420"/>
<dbReference type="OrthoDB" id="19542at2"/>
<evidence type="ECO:0000313" key="3">
    <source>
        <dbReference type="Proteomes" id="UP000234882"/>
    </source>
</evidence>
<dbReference type="EMBL" id="CP025583">
    <property type="protein sequence ID" value="AUM74291.1"/>
    <property type="molecule type" value="Genomic_DNA"/>
</dbReference>
<dbReference type="RefSeq" id="WP_101499637.1">
    <property type="nucleotide sequence ID" value="NZ_CP025583.1"/>
</dbReference>
<evidence type="ECO:0000256" key="1">
    <source>
        <dbReference type="SAM" id="MobiDB-lite"/>
    </source>
</evidence>
<reference evidence="3" key="1">
    <citation type="submission" date="2017-12" db="EMBL/GenBank/DDBJ databases">
        <title>Genomic analysis of Paracoccus sp. CBA4604.</title>
        <authorList>
            <person name="Roh S.W."/>
            <person name="Kim J.Y."/>
            <person name="Kim J.S."/>
        </authorList>
    </citation>
    <scope>NUCLEOTIDE SEQUENCE [LARGE SCALE GENOMIC DNA]</scope>
    <source>
        <strain evidence="3">CBA4604</strain>
    </source>
</reference>
<dbReference type="AlphaFoldDB" id="A0A2K9MF67"/>
<dbReference type="InterPro" id="IPR010344">
    <property type="entry name" value="YbjH"/>
</dbReference>
<feature type="region of interest" description="Disordered" evidence="1">
    <location>
        <begin position="263"/>
        <end position="296"/>
    </location>
</feature>
<evidence type="ECO:0000313" key="2">
    <source>
        <dbReference type="EMBL" id="AUM74291.1"/>
    </source>
</evidence>